<name>A0A484HLA7_9BACT</name>
<dbReference type="PROSITE" id="PS50293">
    <property type="entry name" value="TPR_REGION"/>
    <property type="match status" value="1"/>
</dbReference>
<dbReference type="Pfam" id="PF00515">
    <property type="entry name" value="TPR_1"/>
    <property type="match status" value="1"/>
</dbReference>
<dbReference type="EMBL" id="CAACVI010000017">
    <property type="protein sequence ID" value="VEN74041.1"/>
    <property type="molecule type" value="Genomic_DNA"/>
</dbReference>
<gene>
    <name evidence="1" type="ORF">EPICR_240002</name>
</gene>
<protein>
    <recommendedName>
        <fullName evidence="2">Tetratricopeptide repeat protein</fullName>
    </recommendedName>
</protein>
<dbReference type="Gene3D" id="1.25.40.10">
    <property type="entry name" value="Tetratricopeptide repeat domain"/>
    <property type="match status" value="1"/>
</dbReference>
<reference evidence="1" key="1">
    <citation type="submission" date="2019-01" db="EMBL/GenBank/DDBJ databases">
        <authorList>
            <consortium name="Genoscope - CEA"/>
            <person name="William W."/>
        </authorList>
    </citation>
    <scope>NUCLEOTIDE SEQUENCE</scope>
    <source>
        <strain evidence="1">CR-1</strain>
    </source>
</reference>
<dbReference type="SUPFAM" id="SSF48452">
    <property type="entry name" value="TPR-like"/>
    <property type="match status" value="1"/>
</dbReference>
<evidence type="ECO:0008006" key="2">
    <source>
        <dbReference type="Google" id="ProtNLM"/>
    </source>
</evidence>
<dbReference type="InterPro" id="IPR019734">
    <property type="entry name" value="TPR_rpt"/>
</dbReference>
<organism evidence="1">
    <name type="scientific">uncultured Desulfobacteraceae bacterium</name>
    <dbReference type="NCBI Taxonomy" id="218296"/>
    <lineage>
        <taxon>Bacteria</taxon>
        <taxon>Pseudomonadati</taxon>
        <taxon>Thermodesulfobacteriota</taxon>
        <taxon>Desulfobacteria</taxon>
        <taxon>Desulfobacterales</taxon>
        <taxon>Desulfobacteraceae</taxon>
        <taxon>environmental samples</taxon>
    </lineage>
</organism>
<accession>A0A484HLA7</accession>
<evidence type="ECO:0000313" key="1">
    <source>
        <dbReference type="EMBL" id="VEN74041.1"/>
    </source>
</evidence>
<dbReference type="InterPro" id="IPR011990">
    <property type="entry name" value="TPR-like_helical_dom_sf"/>
</dbReference>
<proteinExistence type="predicted"/>
<sequence length="46" mass="5499">MVESLFNKGDYDQAIKYYEKALEILPPAHRYIQRVKENLECVRQAK</sequence>
<dbReference type="AlphaFoldDB" id="A0A484HLA7"/>